<proteinExistence type="predicted"/>
<dbReference type="Proteomes" id="UP000790377">
    <property type="component" value="Unassembled WGS sequence"/>
</dbReference>
<organism evidence="1 2">
    <name type="scientific">Hygrophoropsis aurantiaca</name>
    <dbReference type="NCBI Taxonomy" id="72124"/>
    <lineage>
        <taxon>Eukaryota</taxon>
        <taxon>Fungi</taxon>
        <taxon>Dikarya</taxon>
        <taxon>Basidiomycota</taxon>
        <taxon>Agaricomycotina</taxon>
        <taxon>Agaricomycetes</taxon>
        <taxon>Agaricomycetidae</taxon>
        <taxon>Boletales</taxon>
        <taxon>Coniophorineae</taxon>
        <taxon>Hygrophoropsidaceae</taxon>
        <taxon>Hygrophoropsis</taxon>
    </lineage>
</organism>
<sequence>MINLQPKCTYQARPAPDSERHGICVVRHLDAVGALDTIFDVRLRDFLILGHSRFRNLDLTQICLCFPVADDFSESHQAIISTLTAGLERLSASFPWIAGQVVNEGASEGNSGVFKIRRLDAESTHRLVVKDLRHVTHDSSISTMDALRRASFPMGMLTESIVAPRTTLPSDSDPDSGVTPVFLVQATFIPGGLLLTFLGHHNAMDVMGQGQVIRLLSKACRGEQFTSEELASGNLPRHDLIPLLDDYTPGPELAHQIVDRTPSASDAPPPPPPPKCTWGYFSFPATALADLKSLATDATTLPAAGYISTDDALTALIWHLDARRYLGIPQTYLGLALNMAYYTYTLDTLADAPLAGITAHLRAGVHPATSDVGHRTRALATFLSRTPDKNAANPVAGLDVSRDIMLSSWAKVDCYGLDFGLGVGGPEAVRRPWFGPVDALEGLVYLIPKAPDGEIGVAICLREEDMERLRTDEVFVKYGRYIG</sequence>
<reference evidence="1" key="1">
    <citation type="journal article" date="2021" name="New Phytol.">
        <title>Evolutionary innovations through gain and loss of genes in the ectomycorrhizal Boletales.</title>
        <authorList>
            <person name="Wu G."/>
            <person name="Miyauchi S."/>
            <person name="Morin E."/>
            <person name="Kuo A."/>
            <person name="Drula E."/>
            <person name="Varga T."/>
            <person name="Kohler A."/>
            <person name="Feng B."/>
            <person name="Cao Y."/>
            <person name="Lipzen A."/>
            <person name="Daum C."/>
            <person name="Hundley H."/>
            <person name="Pangilinan J."/>
            <person name="Johnson J."/>
            <person name="Barry K."/>
            <person name="LaButti K."/>
            <person name="Ng V."/>
            <person name="Ahrendt S."/>
            <person name="Min B."/>
            <person name="Choi I.G."/>
            <person name="Park H."/>
            <person name="Plett J.M."/>
            <person name="Magnuson J."/>
            <person name="Spatafora J.W."/>
            <person name="Nagy L.G."/>
            <person name="Henrissat B."/>
            <person name="Grigoriev I.V."/>
            <person name="Yang Z.L."/>
            <person name="Xu J."/>
            <person name="Martin F.M."/>
        </authorList>
    </citation>
    <scope>NUCLEOTIDE SEQUENCE</scope>
    <source>
        <strain evidence="1">ATCC 28755</strain>
    </source>
</reference>
<gene>
    <name evidence="1" type="ORF">BJ138DRAFT_1137512</name>
</gene>
<evidence type="ECO:0000313" key="2">
    <source>
        <dbReference type="Proteomes" id="UP000790377"/>
    </source>
</evidence>
<protein>
    <submittedName>
        <fullName evidence="1">Uncharacterized protein</fullName>
    </submittedName>
</protein>
<name>A0ACB8A2U7_9AGAM</name>
<evidence type="ECO:0000313" key="1">
    <source>
        <dbReference type="EMBL" id="KAH7907514.1"/>
    </source>
</evidence>
<keyword evidence="2" id="KW-1185">Reference proteome</keyword>
<comment type="caution">
    <text evidence="1">The sequence shown here is derived from an EMBL/GenBank/DDBJ whole genome shotgun (WGS) entry which is preliminary data.</text>
</comment>
<dbReference type="EMBL" id="MU267898">
    <property type="protein sequence ID" value="KAH7907514.1"/>
    <property type="molecule type" value="Genomic_DNA"/>
</dbReference>
<accession>A0ACB8A2U7</accession>